<evidence type="ECO:0000256" key="6">
    <source>
        <dbReference type="ARBA" id="ARBA00022777"/>
    </source>
</evidence>
<keyword evidence="3" id="KW-0597">Phosphoprotein</keyword>
<evidence type="ECO:0000256" key="7">
    <source>
        <dbReference type="ARBA" id="ARBA00022840"/>
    </source>
</evidence>
<comment type="catalytic activity">
    <reaction evidence="1">
        <text>ATP + protein L-histidine = ADP + protein N-phospho-L-histidine.</text>
        <dbReference type="EC" id="2.7.13.3"/>
    </reaction>
</comment>
<dbReference type="EMBL" id="MQVX01000001">
    <property type="protein sequence ID" value="PQJ16788.1"/>
    <property type="molecule type" value="Genomic_DNA"/>
</dbReference>
<dbReference type="InterPro" id="IPR005467">
    <property type="entry name" value="His_kinase_dom"/>
</dbReference>
<dbReference type="PANTHER" id="PTHR41523:SF8">
    <property type="entry name" value="ETHYLENE RESPONSE SENSOR PROTEIN"/>
    <property type="match status" value="1"/>
</dbReference>
<dbReference type="AlphaFoldDB" id="A0A2S7TB98"/>
<dbReference type="Gene3D" id="1.25.40.10">
    <property type="entry name" value="Tetratricopeptide repeat domain"/>
    <property type="match status" value="1"/>
</dbReference>
<keyword evidence="8" id="KW-0472">Membrane</keyword>
<dbReference type="GO" id="GO:0004673">
    <property type="term" value="F:protein histidine kinase activity"/>
    <property type="evidence" value="ECO:0007669"/>
    <property type="project" value="UniProtKB-EC"/>
</dbReference>
<keyword evidence="6" id="KW-0418">Kinase</keyword>
<dbReference type="SUPFAM" id="SSF55874">
    <property type="entry name" value="ATPase domain of HSP90 chaperone/DNA topoisomerase II/histidine kinase"/>
    <property type="match status" value="1"/>
</dbReference>
<evidence type="ECO:0000259" key="9">
    <source>
        <dbReference type="PROSITE" id="PS50109"/>
    </source>
</evidence>
<evidence type="ECO:0000256" key="5">
    <source>
        <dbReference type="ARBA" id="ARBA00022741"/>
    </source>
</evidence>
<protein>
    <recommendedName>
        <fullName evidence="2">histidine kinase</fullName>
        <ecNumber evidence="2">2.7.13.3</ecNumber>
    </recommendedName>
</protein>
<dbReference type="EC" id="2.7.13.3" evidence="2"/>
<dbReference type="InterPro" id="IPR036890">
    <property type="entry name" value="HATPase_C_sf"/>
</dbReference>
<comment type="caution">
    <text evidence="10">The sequence shown here is derived from an EMBL/GenBank/DDBJ whole genome shotgun (WGS) entry which is preliminary data.</text>
</comment>
<keyword evidence="8" id="KW-0812">Transmembrane</keyword>
<evidence type="ECO:0000256" key="4">
    <source>
        <dbReference type="ARBA" id="ARBA00022679"/>
    </source>
</evidence>
<reference evidence="11" key="1">
    <citation type="submission" date="2016-11" db="EMBL/GenBank/DDBJ databases">
        <title>Trade-off between light-utilization and light-protection in marine flavobacteria.</title>
        <authorList>
            <person name="Kumagai Y."/>
            <person name="Yoshizawa S."/>
            <person name="Kogure K."/>
        </authorList>
    </citation>
    <scope>NUCLEOTIDE SEQUENCE [LARGE SCALE GENOMIC DNA]</scope>
    <source>
        <strain evidence="11">SG-18</strain>
    </source>
</reference>
<keyword evidence="7" id="KW-0067">ATP-binding</keyword>
<dbReference type="GO" id="GO:0005524">
    <property type="term" value="F:ATP binding"/>
    <property type="evidence" value="ECO:0007669"/>
    <property type="project" value="UniProtKB-KW"/>
</dbReference>
<keyword evidence="8" id="KW-1133">Transmembrane helix</keyword>
<dbReference type="InterPro" id="IPR003594">
    <property type="entry name" value="HATPase_dom"/>
</dbReference>
<keyword evidence="4" id="KW-0808">Transferase</keyword>
<feature type="transmembrane region" description="Helical" evidence="8">
    <location>
        <begin position="399"/>
        <end position="419"/>
    </location>
</feature>
<sequence length="639" mass="73746">MFAGSIPVVFGQTNPGSSLRQFEEFTEPQDRFEYFIETDNRYVENTGSDWLSRIEVFLEASKELRDSSAIRIYNTLRSRIYTDLNEHAKSIQIGQDLLDDTQLLPACRAELLRVMDQNYGYLHLYSKQLEIREEQKSLGFEEEIIFHDLYENLGLYKQARDAYVYYAKPRMESGNLLDKAAYYNQLGHYRRLQGSVGALDDFQEAKLALEAYSQSTENTTPREKLEIAILHAQIEGNTGKSYLQVGDLSRAIVSLEKSLKEFRTLGRRVKRELQTENALYLAKALMDADRISSAYPYLSERRYGKGSVSLRMMRNRLLARYFDVKDQPNSANRYYRQNQKISDSLLQSQQEIMNRQYVSLFGEAEMKRDYQLYQDYRKLGVDSEKSRIKHESQQVQLKLLIISLVFILIGFAGLVYAYLKSIQNQKVIEEQKTVIESSLKEKESLLKEIHHRVKNNLQMVSSLLSLQTKNTRDKSAIQALEEGKSRVKAMALIHQKLYQNEDLSVVEMQGYVESLINSIQAVYKKGGHNIDISVDARGTELDIDQAIPIGLILNELVSNSFKYAFPHGDEEAQIYIHLQKDNGQGHFEYTDNGIGLPDDTAERTKSSMGIRLVNRLVNQLQSKLNIDNKVNGVRFWFNF</sequence>
<accession>A0A2S7TB98</accession>
<organism evidence="10 11">
    <name type="scientific">Aureicoccus marinus</name>
    <dbReference type="NCBI Taxonomy" id="754435"/>
    <lineage>
        <taxon>Bacteria</taxon>
        <taxon>Pseudomonadati</taxon>
        <taxon>Bacteroidota</taxon>
        <taxon>Flavobacteriia</taxon>
        <taxon>Flavobacteriales</taxon>
        <taxon>Flavobacteriaceae</taxon>
        <taxon>Aureicoccus</taxon>
    </lineage>
</organism>
<feature type="domain" description="Histidine kinase" evidence="9">
    <location>
        <begin position="448"/>
        <end position="639"/>
    </location>
</feature>
<dbReference type="InterPro" id="IPR011495">
    <property type="entry name" value="Sig_transdc_His_kin_sub2_dim/P"/>
</dbReference>
<dbReference type="PANTHER" id="PTHR41523">
    <property type="entry name" value="TWO-COMPONENT SYSTEM SENSOR PROTEIN"/>
    <property type="match status" value="1"/>
</dbReference>
<dbReference type="Pfam" id="PF02518">
    <property type="entry name" value="HATPase_c"/>
    <property type="match status" value="1"/>
</dbReference>
<evidence type="ECO:0000256" key="2">
    <source>
        <dbReference type="ARBA" id="ARBA00012438"/>
    </source>
</evidence>
<keyword evidence="11" id="KW-1185">Reference proteome</keyword>
<dbReference type="Gene3D" id="3.30.450.20">
    <property type="entry name" value="PAS domain"/>
    <property type="match status" value="1"/>
</dbReference>
<evidence type="ECO:0000313" key="11">
    <source>
        <dbReference type="Proteomes" id="UP000239366"/>
    </source>
</evidence>
<dbReference type="SMART" id="SM00387">
    <property type="entry name" value="HATPase_c"/>
    <property type="match status" value="1"/>
</dbReference>
<evidence type="ECO:0000313" key="10">
    <source>
        <dbReference type="EMBL" id="PQJ16788.1"/>
    </source>
</evidence>
<proteinExistence type="predicted"/>
<dbReference type="Gene3D" id="3.30.565.10">
    <property type="entry name" value="Histidine kinase-like ATPase, C-terminal domain"/>
    <property type="match status" value="1"/>
</dbReference>
<dbReference type="Proteomes" id="UP000239366">
    <property type="component" value="Unassembled WGS sequence"/>
</dbReference>
<dbReference type="SUPFAM" id="SSF48452">
    <property type="entry name" value="TPR-like"/>
    <property type="match status" value="1"/>
</dbReference>
<evidence type="ECO:0000256" key="1">
    <source>
        <dbReference type="ARBA" id="ARBA00000085"/>
    </source>
</evidence>
<dbReference type="InterPro" id="IPR011990">
    <property type="entry name" value="TPR-like_helical_dom_sf"/>
</dbReference>
<keyword evidence="5" id="KW-0547">Nucleotide-binding</keyword>
<name>A0A2S7TB98_9FLAO</name>
<evidence type="ECO:0000256" key="3">
    <source>
        <dbReference type="ARBA" id="ARBA00022553"/>
    </source>
</evidence>
<dbReference type="PROSITE" id="PS50109">
    <property type="entry name" value="HIS_KIN"/>
    <property type="match status" value="1"/>
</dbReference>
<dbReference type="Pfam" id="PF07568">
    <property type="entry name" value="HisKA_2"/>
    <property type="match status" value="1"/>
</dbReference>
<evidence type="ECO:0000256" key="8">
    <source>
        <dbReference type="SAM" id="Phobius"/>
    </source>
</evidence>
<gene>
    <name evidence="10" type="ORF">BST99_04660</name>
</gene>